<feature type="compositionally biased region" description="Basic and acidic residues" evidence="1">
    <location>
        <begin position="21"/>
        <end position="36"/>
    </location>
</feature>
<proteinExistence type="predicted"/>
<protein>
    <recommendedName>
        <fullName evidence="4">Lipoprotein</fullName>
    </recommendedName>
</protein>
<dbReference type="KEGG" id="fgi:OP10G_2795"/>
<dbReference type="PROSITE" id="PS51257">
    <property type="entry name" value="PROKAR_LIPOPROTEIN"/>
    <property type="match status" value="1"/>
</dbReference>
<reference evidence="2 3" key="1">
    <citation type="journal article" date="2014" name="PLoS ONE">
        <title>The first complete genome sequence of the class fimbriimonadia in the phylum armatimonadetes.</title>
        <authorList>
            <person name="Hu Z.Y."/>
            <person name="Wang Y.Z."/>
            <person name="Im W.T."/>
            <person name="Wang S.Y."/>
            <person name="Zhao G.P."/>
            <person name="Zheng H.J."/>
            <person name="Quan Z.X."/>
        </authorList>
    </citation>
    <scope>NUCLEOTIDE SEQUENCE [LARGE SCALE GENOMIC DNA]</scope>
    <source>
        <strain evidence="2">Gsoil 348</strain>
    </source>
</reference>
<evidence type="ECO:0000313" key="3">
    <source>
        <dbReference type="Proteomes" id="UP000027982"/>
    </source>
</evidence>
<dbReference type="AlphaFoldDB" id="A0A068NRK3"/>
<gene>
    <name evidence="2" type="ORF">OP10G_2795</name>
</gene>
<keyword evidence="3" id="KW-1185">Reference proteome</keyword>
<dbReference type="EMBL" id="CP007139">
    <property type="protein sequence ID" value="AIE86163.1"/>
    <property type="molecule type" value="Genomic_DNA"/>
</dbReference>
<evidence type="ECO:0000256" key="1">
    <source>
        <dbReference type="SAM" id="MobiDB-lite"/>
    </source>
</evidence>
<feature type="region of interest" description="Disordered" evidence="1">
    <location>
        <begin position="20"/>
        <end position="67"/>
    </location>
</feature>
<evidence type="ECO:0000313" key="2">
    <source>
        <dbReference type="EMBL" id="AIE86163.1"/>
    </source>
</evidence>
<name>A0A068NRK3_FIMGI</name>
<evidence type="ECO:0008006" key="4">
    <source>
        <dbReference type="Google" id="ProtNLM"/>
    </source>
</evidence>
<accession>A0A068NRK3</accession>
<organism evidence="2 3">
    <name type="scientific">Fimbriimonas ginsengisoli Gsoil 348</name>
    <dbReference type="NCBI Taxonomy" id="661478"/>
    <lineage>
        <taxon>Bacteria</taxon>
        <taxon>Bacillati</taxon>
        <taxon>Armatimonadota</taxon>
        <taxon>Fimbriimonadia</taxon>
        <taxon>Fimbriimonadales</taxon>
        <taxon>Fimbriimonadaceae</taxon>
        <taxon>Fimbriimonas</taxon>
    </lineage>
</organism>
<dbReference type="STRING" id="661478.OP10G_2795"/>
<dbReference type="HOGENOM" id="CLU_2806155_0_0_0"/>
<dbReference type="RefSeq" id="WP_025225295.1">
    <property type="nucleotide sequence ID" value="NZ_CP007139.1"/>
</dbReference>
<dbReference type="Proteomes" id="UP000027982">
    <property type="component" value="Chromosome"/>
</dbReference>
<sequence length="67" mass="6859">MKRFFTLFVVVAALAGLGGCSEKKEEFGDKPQDWKKSAPPAGWKGPGQPGGPPAGARGPGIAPPPSK</sequence>